<keyword evidence="5" id="KW-0804">Transcription</keyword>
<organism evidence="9 10">
    <name type="scientific">Desulfosoma caldarium</name>
    <dbReference type="NCBI Taxonomy" id="610254"/>
    <lineage>
        <taxon>Bacteria</taxon>
        <taxon>Pseudomonadati</taxon>
        <taxon>Thermodesulfobacteriota</taxon>
        <taxon>Syntrophobacteria</taxon>
        <taxon>Syntrophobacterales</taxon>
        <taxon>Syntrophobacteraceae</taxon>
        <taxon>Desulfosoma</taxon>
    </lineage>
</organism>
<dbReference type="Pfam" id="PF00072">
    <property type="entry name" value="Response_reg"/>
    <property type="match status" value="1"/>
</dbReference>
<evidence type="ECO:0000313" key="10">
    <source>
        <dbReference type="Proteomes" id="UP000276223"/>
    </source>
</evidence>
<keyword evidence="1 6" id="KW-0597">Phosphoprotein</keyword>
<dbReference type="AlphaFoldDB" id="A0A3N1VNW5"/>
<dbReference type="GO" id="GO:0032993">
    <property type="term" value="C:protein-DNA complex"/>
    <property type="evidence" value="ECO:0007669"/>
    <property type="project" value="TreeGrafter"/>
</dbReference>
<dbReference type="InterPro" id="IPR039420">
    <property type="entry name" value="WalR-like"/>
</dbReference>
<feature type="region of interest" description="Disordered" evidence="7">
    <location>
        <begin position="153"/>
        <end position="172"/>
    </location>
</feature>
<dbReference type="Proteomes" id="UP000276223">
    <property type="component" value="Unassembled WGS sequence"/>
</dbReference>
<proteinExistence type="predicted"/>
<protein>
    <submittedName>
        <fullName evidence="9">Response regulator receiver domain-containing protein</fullName>
    </submittedName>
</protein>
<dbReference type="GO" id="GO:0006355">
    <property type="term" value="P:regulation of DNA-templated transcription"/>
    <property type="evidence" value="ECO:0007669"/>
    <property type="project" value="TreeGrafter"/>
</dbReference>
<evidence type="ECO:0000313" key="9">
    <source>
        <dbReference type="EMBL" id="ROR01922.1"/>
    </source>
</evidence>
<dbReference type="PANTHER" id="PTHR48111">
    <property type="entry name" value="REGULATOR OF RPOS"/>
    <property type="match status" value="1"/>
</dbReference>
<dbReference type="RefSeq" id="WP_123289607.1">
    <property type="nucleotide sequence ID" value="NZ_RJVA01000010.1"/>
</dbReference>
<evidence type="ECO:0000256" key="5">
    <source>
        <dbReference type="ARBA" id="ARBA00023163"/>
    </source>
</evidence>
<dbReference type="PROSITE" id="PS50110">
    <property type="entry name" value="RESPONSE_REGULATORY"/>
    <property type="match status" value="1"/>
</dbReference>
<feature type="domain" description="Response regulatory" evidence="8">
    <location>
        <begin position="7"/>
        <end position="121"/>
    </location>
</feature>
<keyword evidence="4" id="KW-0238">DNA-binding</keyword>
<dbReference type="SUPFAM" id="SSF52172">
    <property type="entry name" value="CheY-like"/>
    <property type="match status" value="1"/>
</dbReference>
<name>A0A3N1VNW5_9BACT</name>
<evidence type="ECO:0000256" key="2">
    <source>
        <dbReference type="ARBA" id="ARBA00023012"/>
    </source>
</evidence>
<keyword evidence="10" id="KW-1185">Reference proteome</keyword>
<comment type="caution">
    <text evidence="9">The sequence shown here is derived from an EMBL/GenBank/DDBJ whole genome shotgun (WGS) entry which is preliminary data.</text>
</comment>
<keyword evidence="3" id="KW-0805">Transcription regulation</keyword>
<evidence type="ECO:0000256" key="7">
    <source>
        <dbReference type="SAM" id="MobiDB-lite"/>
    </source>
</evidence>
<evidence type="ECO:0000256" key="6">
    <source>
        <dbReference type="PROSITE-ProRule" id="PRU00169"/>
    </source>
</evidence>
<evidence type="ECO:0000256" key="3">
    <source>
        <dbReference type="ARBA" id="ARBA00023015"/>
    </source>
</evidence>
<dbReference type="PANTHER" id="PTHR48111:SF1">
    <property type="entry name" value="TWO-COMPONENT RESPONSE REGULATOR ORR33"/>
    <property type="match status" value="1"/>
</dbReference>
<dbReference type="FunFam" id="3.40.50.2300:FF:000018">
    <property type="entry name" value="DNA-binding transcriptional regulator NtrC"/>
    <property type="match status" value="1"/>
</dbReference>
<dbReference type="GO" id="GO:0000156">
    <property type="term" value="F:phosphorelay response regulator activity"/>
    <property type="evidence" value="ECO:0007669"/>
    <property type="project" value="TreeGrafter"/>
</dbReference>
<dbReference type="InterPro" id="IPR001789">
    <property type="entry name" value="Sig_transdc_resp-reg_receiver"/>
</dbReference>
<dbReference type="GO" id="GO:0005829">
    <property type="term" value="C:cytosol"/>
    <property type="evidence" value="ECO:0007669"/>
    <property type="project" value="TreeGrafter"/>
</dbReference>
<sequence length="238" mass="26829">MEKRPVKILIVDDDEVYRDVLRDAIAEEDTELSLAASGEEAVALLERSRFDILITDLNMPGIDGLTLLKRARQLYPDILALIITGYGSLESAVEAIRSGAYDYIQKPFRIDEVAVSTRNAIDRVRMLRERLALLQELEKAYLRLQALENEARKAGRNEENGDDAAEGAASSGFTGRSSMLLVSGQPLPLNALEGPKDPMAQVLTDLERLKELRRERIVDDAEFERLKRHILRQVDEIR</sequence>
<reference evidence="9 10" key="1">
    <citation type="submission" date="2018-11" db="EMBL/GenBank/DDBJ databases">
        <title>Genomic Encyclopedia of Type Strains, Phase IV (KMG-IV): sequencing the most valuable type-strain genomes for metagenomic binning, comparative biology and taxonomic classification.</title>
        <authorList>
            <person name="Goeker M."/>
        </authorList>
    </citation>
    <scope>NUCLEOTIDE SEQUENCE [LARGE SCALE GENOMIC DNA]</scope>
    <source>
        <strain evidence="9 10">DSM 22027</strain>
    </source>
</reference>
<dbReference type="EMBL" id="RJVA01000010">
    <property type="protein sequence ID" value="ROR01922.1"/>
    <property type="molecule type" value="Genomic_DNA"/>
</dbReference>
<accession>A0A3N1VNW5</accession>
<evidence type="ECO:0000256" key="4">
    <source>
        <dbReference type="ARBA" id="ARBA00023125"/>
    </source>
</evidence>
<dbReference type="Gene3D" id="3.40.50.2300">
    <property type="match status" value="1"/>
</dbReference>
<dbReference type="GO" id="GO:0000976">
    <property type="term" value="F:transcription cis-regulatory region binding"/>
    <property type="evidence" value="ECO:0007669"/>
    <property type="project" value="TreeGrafter"/>
</dbReference>
<evidence type="ECO:0000256" key="1">
    <source>
        <dbReference type="ARBA" id="ARBA00022553"/>
    </source>
</evidence>
<feature type="modified residue" description="4-aspartylphosphate" evidence="6">
    <location>
        <position position="56"/>
    </location>
</feature>
<keyword evidence="2" id="KW-0902">Two-component regulatory system</keyword>
<evidence type="ECO:0000259" key="8">
    <source>
        <dbReference type="PROSITE" id="PS50110"/>
    </source>
</evidence>
<gene>
    <name evidence="9" type="ORF">EDC27_1116</name>
</gene>
<dbReference type="OrthoDB" id="9800029at2"/>
<dbReference type="SMART" id="SM00448">
    <property type="entry name" value="REC"/>
    <property type="match status" value="1"/>
</dbReference>
<dbReference type="InterPro" id="IPR011006">
    <property type="entry name" value="CheY-like_superfamily"/>
</dbReference>